<evidence type="ECO:0000256" key="1">
    <source>
        <dbReference type="SAM" id="Coils"/>
    </source>
</evidence>
<dbReference type="AlphaFoldDB" id="A0A9D1FXK4"/>
<reference evidence="3" key="2">
    <citation type="journal article" date="2021" name="PeerJ">
        <title>Extensive microbial diversity within the chicken gut microbiome revealed by metagenomics and culture.</title>
        <authorList>
            <person name="Gilroy R."/>
            <person name="Ravi A."/>
            <person name="Getino M."/>
            <person name="Pursley I."/>
            <person name="Horton D.L."/>
            <person name="Alikhan N.F."/>
            <person name="Baker D."/>
            <person name="Gharbi K."/>
            <person name="Hall N."/>
            <person name="Watson M."/>
            <person name="Adriaenssens E.M."/>
            <person name="Foster-Nyarko E."/>
            <person name="Jarju S."/>
            <person name="Secka A."/>
            <person name="Antonio M."/>
            <person name="Oren A."/>
            <person name="Chaudhuri R.R."/>
            <person name="La Ragione R."/>
            <person name="Hildebrand F."/>
            <person name="Pallen M.J."/>
        </authorList>
    </citation>
    <scope>NUCLEOTIDE SEQUENCE</scope>
    <source>
        <strain evidence="3">CHK152-2994</strain>
    </source>
</reference>
<gene>
    <name evidence="3" type="ORF">IAD41_09920</name>
</gene>
<feature type="coiled-coil region" evidence="1">
    <location>
        <begin position="96"/>
        <end position="123"/>
    </location>
</feature>
<evidence type="ECO:0000313" key="3">
    <source>
        <dbReference type="EMBL" id="HIS83907.1"/>
    </source>
</evidence>
<comment type="caution">
    <text evidence="3">The sequence shown here is derived from an EMBL/GenBank/DDBJ whole genome shotgun (WGS) entry which is preliminary data.</text>
</comment>
<keyword evidence="2" id="KW-0472">Membrane</keyword>
<dbReference type="EMBL" id="DVJO01000218">
    <property type="protein sequence ID" value="HIS83907.1"/>
    <property type="molecule type" value="Genomic_DNA"/>
</dbReference>
<proteinExistence type="predicted"/>
<reference evidence="3" key="1">
    <citation type="submission" date="2020-10" db="EMBL/GenBank/DDBJ databases">
        <authorList>
            <person name="Gilroy R."/>
        </authorList>
    </citation>
    <scope>NUCLEOTIDE SEQUENCE</scope>
    <source>
        <strain evidence="3">CHK152-2994</strain>
    </source>
</reference>
<organism evidence="3 4">
    <name type="scientific">Candidatus Scatenecus faecavium</name>
    <dbReference type="NCBI Taxonomy" id="2840915"/>
    <lineage>
        <taxon>Bacteria</taxon>
        <taxon>Candidatus Scatenecus</taxon>
    </lineage>
</organism>
<name>A0A9D1FXK4_9BACT</name>
<keyword evidence="2" id="KW-0812">Transmembrane</keyword>
<evidence type="ECO:0000256" key="2">
    <source>
        <dbReference type="SAM" id="Phobius"/>
    </source>
</evidence>
<feature type="transmembrane region" description="Helical" evidence="2">
    <location>
        <begin position="53"/>
        <end position="76"/>
    </location>
</feature>
<dbReference type="Proteomes" id="UP000824139">
    <property type="component" value="Unassembled WGS sequence"/>
</dbReference>
<keyword evidence="2" id="KW-1133">Transmembrane helix</keyword>
<accession>A0A9D1FXK4</accession>
<sequence>MKYVFWTSAFIITIIWIYLVIANLTAVGGITILDNGLAGALGTFPRRLALNMGLIICIIFLAGFTTAKLFLLPLLIQNKEKEGAYERRLEKTAVSNDESSAKVKVLEAKIQVLEKALEEALKKNK</sequence>
<evidence type="ECO:0000313" key="4">
    <source>
        <dbReference type="Proteomes" id="UP000824139"/>
    </source>
</evidence>
<protein>
    <recommendedName>
        <fullName evidence="5">Lipopolysaccharide assembly protein A domain-containing protein</fullName>
    </recommendedName>
</protein>
<feature type="transmembrane region" description="Helical" evidence="2">
    <location>
        <begin position="9"/>
        <end position="33"/>
    </location>
</feature>
<evidence type="ECO:0008006" key="5">
    <source>
        <dbReference type="Google" id="ProtNLM"/>
    </source>
</evidence>
<keyword evidence="1" id="KW-0175">Coiled coil</keyword>